<comment type="caution">
    <text evidence="2">The sequence shown here is derived from an EMBL/GenBank/DDBJ whole genome shotgun (WGS) entry which is preliminary data.</text>
</comment>
<dbReference type="SUPFAM" id="SSF50341">
    <property type="entry name" value="CheW-like"/>
    <property type="match status" value="1"/>
</dbReference>
<dbReference type="InterPro" id="IPR002545">
    <property type="entry name" value="CheW-lke_dom"/>
</dbReference>
<dbReference type="Gene3D" id="2.40.50.180">
    <property type="entry name" value="CheA-289, Domain 4"/>
    <property type="match status" value="1"/>
</dbReference>
<reference evidence="2" key="1">
    <citation type="submission" date="2023-04" db="EMBL/GenBank/DDBJ databases">
        <title>Comparative genomic analysis of Cohnella hashimotonis sp. nov., isolated from the International Space Station.</title>
        <authorList>
            <person name="Venkateswaran K."/>
            <person name="Simpson A."/>
        </authorList>
    </citation>
    <scope>NUCLEOTIDE SEQUENCE</scope>
    <source>
        <strain evidence="2">F6_2S_P_1</strain>
    </source>
</reference>
<accession>A0ABT6TRK7</accession>
<organism evidence="2 3">
    <name type="scientific">Cohnella hashimotonis</name>
    <dbReference type="NCBI Taxonomy" id="2826895"/>
    <lineage>
        <taxon>Bacteria</taxon>
        <taxon>Bacillati</taxon>
        <taxon>Bacillota</taxon>
        <taxon>Bacilli</taxon>
        <taxon>Bacillales</taxon>
        <taxon>Paenibacillaceae</taxon>
        <taxon>Cohnella</taxon>
    </lineage>
</organism>
<name>A0ABT6TRK7_9BACL</name>
<dbReference type="SMART" id="SM00260">
    <property type="entry name" value="CheW"/>
    <property type="match status" value="1"/>
</dbReference>
<proteinExistence type="predicted"/>
<protein>
    <submittedName>
        <fullName evidence="2">Chemotaxis protein CheW</fullName>
    </submittedName>
</protein>
<gene>
    <name evidence="2" type="ORF">KB449_31425</name>
</gene>
<dbReference type="EMBL" id="JAGRPV010000001">
    <property type="protein sequence ID" value="MDI4649481.1"/>
    <property type="molecule type" value="Genomic_DNA"/>
</dbReference>
<evidence type="ECO:0000313" key="2">
    <source>
        <dbReference type="EMBL" id="MDI4649481.1"/>
    </source>
</evidence>
<keyword evidence="3" id="KW-1185">Reference proteome</keyword>
<dbReference type="Proteomes" id="UP001161691">
    <property type="component" value="Unassembled WGS sequence"/>
</dbReference>
<dbReference type="InterPro" id="IPR039315">
    <property type="entry name" value="CheW"/>
</dbReference>
<dbReference type="Gene3D" id="2.30.30.40">
    <property type="entry name" value="SH3 Domains"/>
    <property type="match status" value="1"/>
</dbReference>
<dbReference type="RefSeq" id="WP_282912106.1">
    <property type="nucleotide sequence ID" value="NZ_JAGRPV010000001.1"/>
</dbReference>
<evidence type="ECO:0000259" key="1">
    <source>
        <dbReference type="PROSITE" id="PS50851"/>
    </source>
</evidence>
<dbReference type="PANTHER" id="PTHR22617">
    <property type="entry name" value="CHEMOTAXIS SENSOR HISTIDINE KINASE-RELATED"/>
    <property type="match status" value="1"/>
</dbReference>
<dbReference type="Pfam" id="PF01584">
    <property type="entry name" value="CheW"/>
    <property type="match status" value="1"/>
</dbReference>
<sequence length="142" mass="15615">MQSAREQYVECGLAGQRYAIRISEIQEIIRMQNITPMPDAPYYVQGLTSLRGSILPVICIRKLFGLPEKTEDKLTRIVVVQQGTAAIGMIVDQVSSVLTFEHIQKNEGSLNQKQSSLVAIGKHVDGLVGIISMEKVIAGLYA</sequence>
<dbReference type="PROSITE" id="PS50851">
    <property type="entry name" value="CHEW"/>
    <property type="match status" value="1"/>
</dbReference>
<feature type="domain" description="CheW-like" evidence="1">
    <location>
        <begin position="5"/>
        <end position="142"/>
    </location>
</feature>
<dbReference type="PANTHER" id="PTHR22617:SF23">
    <property type="entry name" value="CHEMOTAXIS PROTEIN CHEW"/>
    <property type="match status" value="1"/>
</dbReference>
<evidence type="ECO:0000313" key="3">
    <source>
        <dbReference type="Proteomes" id="UP001161691"/>
    </source>
</evidence>
<dbReference type="InterPro" id="IPR036061">
    <property type="entry name" value="CheW-like_dom_sf"/>
</dbReference>